<protein>
    <submittedName>
        <fullName evidence="5">VanW family protein</fullName>
    </submittedName>
</protein>
<dbReference type="InterPro" id="IPR011098">
    <property type="entry name" value="G5_dom"/>
</dbReference>
<gene>
    <name evidence="5" type="ORF">H8Z77_10920</name>
</gene>
<feature type="transmembrane region" description="Helical" evidence="3">
    <location>
        <begin position="12"/>
        <end position="36"/>
    </location>
</feature>
<name>A0ABR7IUH0_9CLOT</name>
<dbReference type="RefSeq" id="WP_186997017.1">
    <property type="nucleotide sequence ID" value="NZ_JACOQK010000001.1"/>
</dbReference>
<proteinExistence type="predicted"/>
<dbReference type="Proteomes" id="UP000649151">
    <property type="component" value="Unassembled WGS sequence"/>
</dbReference>
<dbReference type="PANTHER" id="PTHR35788:SF1">
    <property type="entry name" value="EXPORTED PROTEIN"/>
    <property type="match status" value="1"/>
</dbReference>
<dbReference type="Pfam" id="PF04294">
    <property type="entry name" value="VanW"/>
    <property type="match status" value="1"/>
</dbReference>
<dbReference type="Gene3D" id="2.20.230.10">
    <property type="entry name" value="Resuscitation-promoting factor rpfb"/>
    <property type="match status" value="1"/>
</dbReference>
<comment type="caution">
    <text evidence="5">The sequence shown here is derived from an EMBL/GenBank/DDBJ whole genome shotgun (WGS) entry which is preliminary data.</text>
</comment>
<dbReference type="InterPro" id="IPR052913">
    <property type="entry name" value="Glycopeptide_resist_protein"/>
</dbReference>
<evidence type="ECO:0000256" key="2">
    <source>
        <dbReference type="SAM" id="MobiDB-lite"/>
    </source>
</evidence>
<dbReference type="InterPro" id="IPR022029">
    <property type="entry name" value="YoaR-like_PG-bd"/>
</dbReference>
<evidence type="ECO:0000259" key="4">
    <source>
        <dbReference type="PROSITE" id="PS51109"/>
    </source>
</evidence>
<keyword evidence="3" id="KW-0472">Membrane</keyword>
<dbReference type="Pfam" id="PF07501">
    <property type="entry name" value="G5"/>
    <property type="match status" value="1"/>
</dbReference>
<dbReference type="PANTHER" id="PTHR35788">
    <property type="entry name" value="EXPORTED PROTEIN-RELATED"/>
    <property type="match status" value="1"/>
</dbReference>
<dbReference type="PROSITE" id="PS51109">
    <property type="entry name" value="G5"/>
    <property type="match status" value="1"/>
</dbReference>
<keyword evidence="3" id="KW-0812">Transmembrane</keyword>
<keyword evidence="1" id="KW-0732">Signal</keyword>
<keyword evidence="6" id="KW-1185">Reference proteome</keyword>
<feature type="domain" description="G5" evidence="4">
    <location>
        <begin position="439"/>
        <end position="517"/>
    </location>
</feature>
<dbReference type="InterPro" id="IPR007391">
    <property type="entry name" value="Vancomycin_resist_VanW"/>
</dbReference>
<evidence type="ECO:0000256" key="1">
    <source>
        <dbReference type="ARBA" id="ARBA00022729"/>
    </source>
</evidence>
<sequence length="550" mass="59794">MNFSIESIKKHKVPVIITGIVIVLLIVGIITGVVLYKQHLDKILPTNASLHGISLSKLNHEELEDVLQNEINPKLEEQKIQLTFQDKTAEISLKDCGFSYQADQVFAEAKEYDFKENPDGFTPDIHYNDETLTQLITEFKDSSAVAVTPYSYERKGNQLVVRAGAAGSSIEVEKEKEKIITQVKQFVFDPVVAEGIAVTDDTIAINLDQIHQEVCKEAKDATSNVNSSGKMIYNQEEEGVSFNLDTAKQIVTDPSSGEYTIDLTITAPKVTVEQLKQQHDNAACPDLLQSYTTNFTATDKNRNFNIAKAAATLNGAVVAPGEVFSFNGRVGYTDKAHGYKPAGVYTPNGLEDGYGGGVCQVSTTTYVAAVLANMDITRRSNHSYTVGYVPLGWDAAVSDGGQDFCFKNTRDQSIKIVATTTNTSITVSIYGTKSDKDNYKVEMTKNGKITSTTPFGTKYKDRADMPSTYQKTISNGKNGCTVEVTKTVTYNGAVVSTSVIKSTYKPMDKVIERGTGATEPAQTTPTPTPSAPPAESTPPPETSSTPQDVQ</sequence>
<accession>A0ABR7IUH0</accession>
<dbReference type="SMART" id="SM01208">
    <property type="entry name" value="G5"/>
    <property type="match status" value="1"/>
</dbReference>
<reference evidence="5 6" key="1">
    <citation type="submission" date="2020-08" db="EMBL/GenBank/DDBJ databases">
        <title>Genome public.</title>
        <authorList>
            <person name="Liu C."/>
            <person name="Sun Q."/>
        </authorList>
    </citation>
    <scope>NUCLEOTIDE SEQUENCE [LARGE SCALE GENOMIC DNA]</scope>
    <source>
        <strain evidence="5 6">NSJ-27</strain>
    </source>
</reference>
<keyword evidence="3" id="KW-1133">Transmembrane helix</keyword>
<dbReference type="Pfam" id="PF12229">
    <property type="entry name" value="PG_binding_4"/>
    <property type="match status" value="1"/>
</dbReference>
<dbReference type="EMBL" id="JACOQK010000001">
    <property type="protein sequence ID" value="MBC5788517.1"/>
    <property type="molecule type" value="Genomic_DNA"/>
</dbReference>
<feature type="region of interest" description="Disordered" evidence="2">
    <location>
        <begin position="510"/>
        <end position="550"/>
    </location>
</feature>
<evidence type="ECO:0000313" key="5">
    <source>
        <dbReference type="EMBL" id="MBC5788517.1"/>
    </source>
</evidence>
<evidence type="ECO:0000313" key="6">
    <source>
        <dbReference type="Proteomes" id="UP000649151"/>
    </source>
</evidence>
<feature type="compositionally biased region" description="Pro residues" evidence="2">
    <location>
        <begin position="526"/>
        <end position="541"/>
    </location>
</feature>
<organism evidence="5 6">
    <name type="scientific">Clostridium facile</name>
    <dbReference type="NCBI Taxonomy" id="2763035"/>
    <lineage>
        <taxon>Bacteria</taxon>
        <taxon>Bacillati</taxon>
        <taxon>Bacillota</taxon>
        <taxon>Clostridia</taxon>
        <taxon>Eubacteriales</taxon>
        <taxon>Clostridiaceae</taxon>
        <taxon>Clostridium</taxon>
    </lineage>
</organism>
<evidence type="ECO:0000256" key="3">
    <source>
        <dbReference type="SAM" id="Phobius"/>
    </source>
</evidence>